<dbReference type="GeneID" id="90643994"/>
<keyword evidence="2" id="KW-1133">Transmembrane helix</keyword>
<evidence type="ECO:0000256" key="3">
    <source>
        <dbReference type="SAM" id="SignalP"/>
    </source>
</evidence>
<feature type="region of interest" description="Disordered" evidence="1">
    <location>
        <begin position="210"/>
        <end position="279"/>
    </location>
</feature>
<dbReference type="Proteomes" id="UP001302367">
    <property type="component" value="Chromosome 2"/>
</dbReference>
<dbReference type="RefSeq" id="XP_065458506.1">
    <property type="nucleotide sequence ID" value="XM_065602434.1"/>
</dbReference>
<feature type="signal peptide" evidence="3">
    <location>
        <begin position="1"/>
        <end position="19"/>
    </location>
</feature>
<evidence type="ECO:0000313" key="4">
    <source>
        <dbReference type="EMBL" id="WPA99080.1"/>
    </source>
</evidence>
<keyword evidence="3" id="KW-0732">Signal</keyword>
<evidence type="ECO:0000313" key="5">
    <source>
        <dbReference type="Proteomes" id="UP001302367"/>
    </source>
</evidence>
<feature type="chain" id="PRO_5046606006" description="Mid2 domain-containing protein" evidence="3">
    <location>
        <begin position="20"/>
        <end position="279"/>
    </location>
</feature>
<keyword evidence="2" id="KW-0812">Transmembrane</keyword>
<accession>A0ABZ0NHV2</accession>
<reference evidence="4 5" key="1">
    <citation type="submission" date="2023-09" db="EMBL/GenBank/DDBJ databases">
        <title>Complete-Gapless Cercospora beticola genome.</title>
        <authorList>
            <person name="Wyatt N.A."/>
            <person name="Spanner R.E."/>
            <person name="Bolton M.D."/>
        </authorList>
    </citation>
    <scope>NUCLEOTIDE SEQUENCE [LARGE SCALE GENOMIC DNA]</scope>
    <source>
        <strain evidence="4">Cb09-40</strain>
    </source>
</reference>
<gene>
    <name evidence="4" type="ORF">RHO25_003695</name>
</gene>
<organism evidence="4 5">
    <name type="scientific">Cercospora beticola</name>
    <name type="common">Sugarbeet leaf spot fungus</name>
    <dbReference type="NCBI Taxonomy" id="122368"/>
    <lineage>
        <taxon>Eukaryota</taxon>
        <taxon>Fungi</taxon>
        <taxon>Dikarya</taxon>
        <taxon>Ascomycota</taxon>
        <taxon>Pezizomycotina</taxon>
        <taxon>Dothideomycetes</taxon>
        <taxon>Dothideomycetidae</taxon>
        <taxon>Mycosphaerellales</taxon>
        <taxon>Mycosphaerellaceae</taxon>
        <taxon>Cercospora</taxon>
    </lineage>
</organism>
<feature type="compositionally biased region" description="Polar residues" evidence="1">
    <location>
        <begin position="269"/>
        <end position="279"/>
    </location>
</feature>
<protein>
    <recommendedName>
        <fullName evidence="6">Mid2 domain-containing protein</fullName>
    </recommendedName>
</protein>
<feature type="compositionally biased region" description="Polar residues" evidence="1">
    <location>
        <begin position="234"/>
        <end position="261"/>
    </location>
</feature>
<evidence type="ECO:0008006" key="6">
    <source>
        <dbReference type="Google" id="ProtNLM"/>
    </source>
</evidence>
<keyword evidence="5" id="KW-1185">Reference proteome</keyword>
<evidence type="ECO:0000256" key="1">
    <source>
        <dbReference type="SAM" id="MobiDB-lite"/>
    </source>
</evidence>
<proteinExistence type="predicted"/>
<feature type="transmembrane region" description="Helical" evidence="2">
    <location>
        <begin position="182"/>
        <end position="204"/>
    </location>
</feature>
<dbReference type="EMBL" id="CP134185">
    <property type="protein sequence ID" value="WPA99080.1"/>
    <property type="molecule type" value="Genomic_DNA"/>
</dbReference>
<keyword evidence="2" id="KW-0472">Membrane</keyword>
<sequence>MLLPPLIALLVCIVPETKSQVANSWVNPPAYAIQQDWSANRLWVVGEVQTIQWTTVFSNYRIELWQHDVNISSNANNKVLGTIYTSPSGVDSSNAGSFNYTVGSDLDFQPNSPILFTWMFDLNGDGNFSSYAVNLTQASSSTIASSTMTFTSSFPTTSSSAISTSSSNQNDNPSGTTLALKVGMGVGLGLGIPLLLIIGGIIGWKIRHRRSTSSPRPSQENSNPSKVQAPPSYPDSTGNHETQAQKISQEQPNDQGENLTGRQPALEINSRQPPSELGS</sequence>
<evidence type="ECO:0000256" key="2">
    <source>
        <dbReference type="SAM" id="Phobius"/>
    </source>
</evidence>
<name>A0ABZ0NHV2_CERBT</name>